<dbReference type="AlphaFoldDB" id="A0A7R9MW13"/>
<keyword evidence="2" id="KW-1185">Reference proteome</keyword>
<feature type="non-terminal residue" evidence="1">
    <location>
        <position position="1"/>
    </location>
</feature>
<dbReference type="EMBL" id="OC968486">
    <property type="protein sequence ID" value="CAD7666346.1"/>
    <property type="molecule type" value="Genomic_DNA"/>
</dbReference>
<feature type="non-terminal residue" evidence="1">
    <location>
        <position position="174"/>
    </location>
</feature>
<dbReference type="EMBL" id="CAJPVJ010053661">
    <property type="protein sequence ID" value="CAG2183398.1"/>
    <property type="molecule type" value="Genomic_DNA"/>
</dbReference>
<name>A0A7R9MW13_9ACAR</name>
<accession>A0A7R9MW13</accession>
<sequence>TVVAFLQNHLSVEQFSVPKHFHHLNHIFSDKTLDSIFLTDVLSPDESFKEFFVQNANDLNINDGKKVVINLPKNDLLENEELIGDLWHKISHNVSQNVLFVITGRHNTQTYNKSGVEVNHRFRRAVKPNDDLDRLVSIESCLYFFTRSLTLTYNPGQRYGRPIVTTFDTIPRPA</sequence>
<protein>
    <submittedName>
        <fullName evidence="1">Uncharacterized protein</fullName>
    </submittedName>
</protein>
<evidence type="ECO:0000313" key="2">
    <source>
        <dbReference type="Proteomes" id="UP000728032"/>
    </source>
</evidence>
<gene>
    <name evidence="1" type="ORF">ONB1V03_LOCUS22819</name>
</gene>
<dbReference type="Proteomes" id="UP000728032">
    <property type="component" value="Unassembled WGS sequence"/>
</dbReference>
<dbReference type="OrthoDB" id="337870at2759"/>
<evidence type="ECO:0000313" key="1">
    <source>
        <dbReference type="EMBL" id="CAD7666346.1"/>
    </source>
</evidence>
<organism evidence="1">
    <name type="scientific">Oppiella nova</name>
    <dbReference type="NCBI Taxonomy" id="334625"/>
    <lineage>
        <taxon>Eukaryota</taxon>
        <taxon>Metazoa</taxon>
        <taxon>Ecdysozoa</taxon>
        <taxon>Arthropoda</taxon>
        <taxon>Chelicerata</taxon>
        <taxon>Arachnida</taxon>
        <taxon>Acari</taxon>
        <taxon>Acariformes</taxon>
        <taxon>Sarcoptiformes</taxon>
        <taxon>Oribatida</taxon>
        <taxon>Brachypylina</taxon>
        <taxon>Oppioidea</taxon>
        <taxon>Oppiidae</taxon>
        <taxon>Oppiella</taxon>
    </lineage>
</organism>
<reference evidence="1" key="1">
    <citation type="submission" date="2020-11" db="EMBL/GenBank/DDBJ databases">
        <authorList>
            <person name="Tran Van P."/>
        </authorList>
    </citation>
    <scope>NUCLEOTIDE SEQUENCE</scope>
</reference>
<proteinExistence type="predicted"/>